<dbReference type="SUPFAM" id="SSF53822">
    <property type="entry name" value="Periplasmic binding protein-like I"/>
    <property type="match status" value="1"/>
</dbReference>
<evidence type="ECO:0008006" key="5">
    <source>
        <dbReference type="Google" id="ProtNLM"/>
    </source>
</evidence>
<dbReference type="PROSITE" id="PS51257">
    <property type="entry name" value="PROKAR_LIPOPROTEIN"/>
    <property type="match status" value="1"/>
</dbReference>
<organism evidence="3 4">
    <name type="scientific">Candidatus Desulfovibrio kirbyi</name>
    <dbReference type="NCBI Taxonomy" id="2696086"/>
    <lineage>
        <taxon>Bacteria</taxon>
        <taxon>Pseudomonadati</taxon>
        <taxon>Thermodesulfobacteriota</taxon>
        <taxon>Desulfovibrionia</taxon>
        <taxon>Desulfovibrionales</taxon>
        <taxon>Desulfovibrionaceae</taxon>
        <taxon>Desulfovibrio</taxon>
    </lineage>
</organism>
<reference evidence="3 4" key="1">
    <citation type="journal article" date="2020" name="ISME J.">
        <title>Parallel Reductive Genome Evolution in Desulfovibrio Ectosymbionts Independently Acquired by Trichonympha Protists in the Termite Gut.</title>
        <authorList>
            <person name="Takeuchi M."/>
            <person name="Kuwahara H."/>
            <person name="Murakami T."/>
            <person name="Takahashi K."/>
            <person name="Kajitani R."/>
            <person name="Toyoda A."/>
            <person name="Itoh T."/>
            <person name="Ohkuma M."/>
            <person name="Hongoh Y."/>
        </authorList>
    </citation>
    <scope>NUCLEOTIDE SEQUENCE [LARGE SCALE GENOMIC DNA]</scope>
    <source>
        <strain evidence="3">ZnDsv-02</strain>
    </source>
</reference>
<dbReference type="Proteomes" id="UP000505077">
    <property type="component" value="Unassembled WGS sequence"/>
</dbReference>
<dbReference type="InterPro" id="IPR028082">
    <property type="entry name" value="Peripla_BP_I"/>
</dbReference>
<proteinExistence type="predicted"/>
<gene>
    <name evidence="3" type="ORF">ZNDK_0777</name>
</gene>
<keyword evidence="2" id="KW-0732">Signal</keyword>
<dbReference type="AlphaFoldDB" id="A0A6L2R622"/>
<name>A0A6L2R622_9BACT</name>
<sequence>MKRKKTIQNPPILLPALTLLLFALTGCQPFGAQRTEKHPSPQPVATENCVTLLLPVSGPYALITAKIIRGAQTAQREMKKDGVAVSLRTISTESPNWLTDLAALPVECAVVGGPLQANHYAMARQTGTVDTRTFFTFLPSLEHGDEGARAWRFFPGPQDQIDALLGFAADTLNIRAFGIFYPSDSYGVRMANLFEQNLAARNMLSQKASYTPSDVTSWAAAVAPLVNPILPSGKTPIPQTTFEALFLPDSWKSMDMLTTSLIYNGEDRLILLGTTLWEQGLSGKLIPNAEKYALAVFPGAWNGAARAQQGVHNDFWTALGYDFLYFAKNLDLTSRLTALEISARAARCAQMPWSIAPISWDLSGVARQKLFLFQVSPTGMTPLNPEHFAQIRIAVLQGAALRMQGLPPLDENGNPPAPTAADRTEGHILPLGATPQPSYKLRFPAARRQGLP</sequence>
<evidence type="ECO:0000313" key="3">
    <source>
        <dbReference type="EMBL" id="GFH63006.1"/>
    </source>
</evidence>
<feature type="chain" id="PRO_5027112359" description="Leucine-binding protein domain-containing protein" evidence="2">
    <location>
        <begin position="33"/>
        <end position="452"/>
    </location>
</feature>
<accession>A0A6L2R622</accession>
<feature type="region of interest" description="Disordered" evidence="1">
    <location>
        <begin position="407"/>
        <end position="438"/>
    </location>
</feature>
<evidence type="ECO:0000256" key="1">
    <source>
        <dbReference type="SAM" id="MobiDB-lite"/>
    </source>
</evidence>
<evidence type="ECO:0000313" key="4">
    <source>
        <dbReference type="Proteomes" id="UP000505077"/>
    </source>
</evidence>
<dbReference type="EMBL" id="BLLL01000007">
    <property type="protein sequence ID" value="GFH63006.1"/>
    <property type="molecule type" value="Genomic_DNA"/>
</dbReference>
<protein>
    <recommendedName>
        <fullName evidence="5">Leucine-binding protein domain-containing protein</fullName>
    </recommendedName>
</protein>
<feature type="signal peptide" evidence="2">
    <location>
        <begin position="1"/>
        <end position="32"/>
    </location>
</feature>
<evidence type="ECO:0000256" key="2">
    <source>
        <dbReference type="SAM" id="SignalP"/>
    </source>
</evidence>
<dbReference type="Gene3D" id="3.40.50.2300">
    <property type="match status" value="1"/>
</dbReference>
<comment type="caution">
    <text evidence="3">The sequence shown here is derived from an EMBL/GenBank/DDBJ whole genome shotgun (WGS) entry which is preliminary data.</text>
</comment>